<dbReference type="GO" id="GO:0016020">
    <property type="term" value="C:membrane"/>
    <property type="evidence" value="ECO:0007669"/>
    <property type="project" value="UniProtKB-SubCell"/>
</dbReference>
<name>A0AAN0J3F7_AMPQE</name>
<sequence>MIVFGARRKLILAIVFLFLLVIGVVNKLRQLPNSIVNQLEIEHRSHQPKRSYFLPETGSQTNPHQNPSTLFQNEYWLLGEEAILEKMQRPSRKLSDFESAGNNIMIAIRTTKKFHQKRLPYLYDTWLNKVNGSNVFLVTDAEDEEYQERSKQLGIHYVVSSLCGESLLWPIPSRWYLCCRTGEALTLMYKPQNIQYDWFCYLDDDIYLIMENLIKLIAKFPKDELSYIGRPGTPWEKPHKVSEKQTLINNSTRKHYHFASGGFYCLSRTILDKIKPWIVGGHNLGDTCRQLLEPDDLTIGCAVELLGGGKLSRTLLFHHHGMNLAKAVNANTLKDQIAIPYGCGQMCKYGGIVDNAIEVPNAAFSFDEDPSRFRSLHCHLYPQATICK</sequence>
<reference evidence="12" key="1">
    <citation type="journal article" date="2010" name="Nature">
        <title>The Amphimedon queenslandica genome and the evolution of animal complexity.</title>
        <authorList>
            <person name="Srivastava M."/>
            <person name="Simakov O."/>
            <person name="Chapman J."/>
            <person name="Fahey B."/>
            <person name="Gauthier M.E."/>
            <person name="Mitros T."/>
            <person name="Richards G.S."/>
            <person name="Conaco C."/>
            <person name="Dacre M."/>
            <person name="Hellsten U."/>
            <person name="Larroux C."/>
            <person name="Putnam N.H."/>
            <person name="Stanke M."/>
            <person name="Adamska M."/>
            <person name="Darling A."/>
            <person name="Degnan S.M."/>
            <person name="Oakley T.H."/>
            <person name="Plachetzki D.C."/>
            <person name="Zhai Y."/>
            <person name="Adamski M."/>
            <person name="Calcino A."/>
            <person name="Cummins S.F."/>
            <person name="Goodstein D.M."/>
            <person name="Harris C."/>
            <person name="Jackson D.J."/>
            <person name="Leys S.P."/>
            <person name="Shu S."/>
            <person name="Woodcroft B.J."/>
            <person name="Vervoort M."/>
            <person name="Kosik K.S."/>
            <person name="Manning G."/>
            <person name="Degnan B.M."/>
            <person name="Rokhsar D.S."/>
        </authorList>
    </citation>
    <scope>NUCLEOTIDE SEQUENCE [LARGE SCALE GENOMIC DNA]</scope>
</reference>
<keyword evidence="3" id="KW-0328">Glycosyltransferase</keyword>
<feature type="domain" description="Fringe-like glycosyltransferase" evidence="10">
    <location>
        <begin position="102"/>
        <end position="372"/>
    </location>
</feature>
<reference evidence="11" key="2">
    <citation type="submission" date="2024-06" db="UniProtKB">
        <authorList>
            <consortium name="EnsemblMetazoa"/>
        </authorList>
    </citation>
    <scope>IDENTIFICATION</scope>
</reference>
<evidence type="ECO:0000256" key="3">
    <source>
        <dbReference type="ARBA" id="ARBA00022676"/>
    </source>
</evidence>
<evidence type="ECO:0000256" key="6">
    <source>
        <dbReference type="ARBA" id="ARBA00022968"/>
    </source>
</evidence>
<dbReference type="EnsemblMetazoa" id="XM_019996020.1">
    <property type="protein sequence ID" value="XP_019851579.1"/>
    <property type="gene ID" value="LOC100632325"/>
</dbReference>
<dbReference type="GeneID" id="100632325"/>
<evidence type="ECO:0000256" key="1">
    <source>
        <dbReference type="ARBA" id="ARBA00004606"/>
    </source>
</evidence>
<dbReference type="RefSeq" id="XP_019851579.1">
    <property type="nucleotide sequence ID" value="XM_019996020.1"/>
</dbReference>
<keyword evidence="7" id="KW-1133">Transmembrane helix</keyword>
<evidence type="ECO:0000256" key="8">
    <source>
        <dbReference type="ARBA" id="ARBA00023136"/>
    </source>
</evidence>
<organism evidence="11 12">
    <name type="scientific">Amphimedon queenslandica</name>
    <name type="common">Sponge</name>
    <dbReference type="NCBI Taxonomy" id="400682"/>
    <lineage>
        <taxon>Eukaryota</taxon>
        <taxon>Metazoa</taxon>
        <taxon>Porifera</taxon>
        <taxon>Demospongiae</taxon>
        <taxon>Heteroscleromorpha</taxon>
        <taxon>Haplosclerida</taxon>
        <taxon>Niphatidae</taxon>
        <taxon>Amphimedon</taxon>
    </lineage>
</organism>
<comment type="similarity">
    <text evidence="2">Belongs to the glycosyltransferase 31 family.</text>
</comment>
<dbReference type="AlphaFoldDB" id="A0AAN0J3F7"/>
<keyword evidence="12" id="KW-1185">Reference proteome</keyword>
<dbReference type="KEGG" id="aqu:100632325"/>
<proteinExistence type="inferred from homology"/>
<evidence type="ECO:0000256" key="7">
    <source>
        <dbReference type="ARBA" id="ARBA00022989"/>
    </source>
</evidence>
<dbReference type="InterPro" id="IPR003378">
    <property type="entry name" value="Fringe-like_glycosylTrfase"/>
</dbReference>
<evidence type="ECO:0000259" key="10">
    <source>
        <dbReference type="Pfam" id="PF02434"/>
    </source>
</evidence>
<dbReference type="Proteomes" id="UP000007879">
    <property type="component" value="Unassembled WGS sequence"/>
</dbReference>
<keyword evidence="4" id="KW-0808">Transferase</keyword>
<keyword evidence="8" id="KW-0472">Membrane</keyword>
<protein>
    <recommendedName>
        <fullName evidence="10">Fringe-like glycosyltransferase domain-containing protein</fullName>
    </recommendedName>
</protein>
<evidence type="ECO:0000256" key="2">
    <source>
        <dbReference type="ARBA" id="ARBA00008661"/>
    </source>
</evidence>
<evidence type="ECO:0000256" key="5">
    <source>
        <dbReference type="ARBA" id="ARBA00022692"/>
    </source>
</evidence>
<evidence type="ECO:0000313" key="11">
    <source>
        <dbReference type="EnsemblMetazoa" id="XP_019851579.1"/>
    </source>
</evidence>
<evidence type="ECO:0000256" key="4">
    <source>
        <dbReference type="ARBA" id="ARBA00022679"/>
    </source>
</evidence>
<keyword evidence="5" id="KW-0812">Transmembrane</keyword>
<comment type="subcellular location">
    <subcellularLocation>
        <location evidence="9">Endomembrane system</location>
        <topology evidence="9">Single-pass membrane protein</topology>
    </subcellularLocation>
    <subcellularLocation>
        <location evidence="1">Membrane</location>
        <topology evidence="1">Single-pass type II membrane protein</topology>
    </subcellularLocation>
</comment>
<dbReference type="InterPro" id="IPR029044">
    <property type="entry name" value="Nucleotide-diphossugar_trans"/>
</dbReference>
<accession>A0AAN0J3F7</accession>
<dbReference type="Gene3D" id="3.90.550.50">
    <property type="match status" value="1"/>
</dbReference>
<evidence type="ECO:0000313" key="12">
    <source>
        <dbReference type="Proteomes" id="UP000007879"/>
    </source>
</evidence>
<keyword evidence="6" id="KW-0735">Signal-anchor</keyword>
<dbReference type="Pfam" id="PF02434">
    <property type="entry name" value="Fringe"/>
    <property type="match status" value="1"/>
</dbReference>
<dbReference type="PANTHER" id="PTHR10811">
    <property type="entry name" value="FRINGE-RELATED"/>
    <property type="match status" value="1"/>
</dbReference>
<dbReference type="GO" id="GO:0012505">
    <property type="term" value="C:endomembrane system"/>
    <property type="evidence" value="ECO:0007669"/>
    <property type="project" value="UniProtKB-SubCell"/>
</dbReference>
<dbReference type="GO" id="GO:0016757">
    <property type="term" value="F:glycosyltransferase activity"/>
    <property type="evidence" value="ECO:0007669"/>
    <property type="project" value="UniProtKB-KW"/>
</dbReference>
<evidence type="ECO:0000256" key="9">
    <source>
        <dbReference type="ARBA" id="ARBA00037847"/>
    </source>
</evidence>
<dbReference type="SUPFAM" id="SSF53448">
    <property type="entry name" value="Nucleotide-diphospho-sugar transferases"/>
    <property type="match status" value="1"/>
</dbReference>